<evidence type="ECO:0000256" key="1">
    <source>
        <dbReference type="SAM" id="MobiDB-lite"/>
    </source>
</evidence>
<dbReference type="RefSeq" id="WP_212595356.1">
    <property type="nucleotide sequence ID" value="NZ_CP073587.1"/>
</dbReference>
<evidence type="ECO:0000313" key="4">
    <source>
        <dbReference type="Proteomes" id="UP000679575"/>
    </source>
</evidence>
<dbReference type="InterPro" id="IPR022529">
    <property type="entry name" value="DUF3530"/>
</dbReference>
<keyword evidence="2" id="KW-0732">Signal</keyword>
<protein>
    <submittedName>
        <fullName evidence="3">DUF3530 family protein</fullName>
    </submittedName>
</protein>
<reference evidence="3 4" key="1">
    <citation type="submission" date="2021-04" db="EMBL/GenBank/DDBJ databases">
        <title>Novel species identification of genus Shewanella.</title>
        <authorList>
            <person name="Liu G."/>
        </authorList>
    </citation>
    <scope>NUCLEOTIDE SEQUENCE [LARGE SCALE GENOMIC DNA]</scope>
    <source>
        <strain evidence="3 4">FJAT-54481</strain>
    </source>
</reference>
<sequence>MLKHYALWSLLLTAIPALPLVAASAPATDADKAEISQIQIDSKPATVLTREWQYRIHRGSVIIIPPPGQQAMSPGLLNYLRQNLNLSGWTTFSLTPPPQPQEPNFTTAATEVSKAGDGKTPPPGNSTLSKRSDADWQQLQKSQEDYLRQGLTQLQSSAQAFAGKQLLIAEGASAALVLNLLTRQGIAKPDLLVLINPYNEPSAANSEIPAQLAKLPLTVLDLQSRDANSASLRTQLQRQQVFEAHPGYRSRQRLLALDLTQQTAYERCLQLINQMGSSITGSSGAQTAKVTSETSS</sequence>
<feature type="chain" id="PRO_5046286957" evidence="2">
    <location>
        <begin position="23"/>
        <end position="296"/>
    </location>
</feature>
<accession>A0ABX7YUG1</accession>
<keyword evidence="4" id="KW-1185">Reference proteome</keyword>
<name>A0ABX7YUG1_9GAMM</name>
<proteinExistence type="predicted"/>
<gene>
    <name evidence="3" type="ORF">KDN34_02425</name>
</gene>
<dbReference type="Pfam" id="PF12048">
    <property type="entry name" value="DUF3530"/>
    <property type="match status" value="1"/>
</dbReference>
<evidence type="ECO:0000313" key="3">
    <source>
        <dbReference type="EMBL" id="QUN06342.1"/>
    </source>
</evidence>
<feature type="region of interest" description="Disordered" evidence="1">
    <location>
        <begin position="91"/>
        <end position="133"/>
    </location>
</feature>
<feature type="signal peptide" evidence="2">
    <location>
        <begin position="1"/>
        <end position="22"/>
    </location>
</feature>
<organism evidence="3 4">
    <name type="scientific">Shewanella yunxiaonensis</name>
    <dbReference type="NCBI Taxonomy" id="2829809"/>
    <lineage>
        <taxon>Bacteria</taxon>
        <taxon>Pseudomonadati</taxon>
        <taxon>Pseudomonadota</taxon>
        <taxon>Gammaproteobacteria</taxon>
        <taxon>Alteromonadales</taxon>
        <taxon>Shewanellaceae</taxon>
        <taxon>Shewanella</taxon>
    </lineage>
</organism>
<evidence type="ECO:0000256" key="2">
    <source>
        <dbReference type="SAM" id="SignalP"/>
    </source>
</evidence>
<dbReference type="Proteomes" id="UP000679575">
    <property type="component" value="Chromosome"/>
</dbReference>
<dbReference type="EMBL" id="CP073587">
    <property type="protein sequence ID" value="QUN06342.1"/>
    <property type="molecule type" value="Genomic_DNA"/>
</dbReference>